<dbReference type="Proteomes" id="UP000267027">
    <property type="component" value="Unassembled WGS sequence"/>
</dbReference>
<evidence type="ECO:0000256" key="7">
    <source>
        <dbReference type="ARBA" id="ARBA00016324"/>
    </source>
</evidence>
<evidence type="ECO:0000256" key="6">
    <source>
        <dbReference type="ARBA" id="ARBA00011533"/>
    </source>
</evidence>
<evidence type="ECO:0000256" key="10">
    <source>
        <dbReference type="ARBA" id="ARBA00022692"/>
    </source>
</evidence>
<comment type="similarity">
    <text evidence="5 18">Belongs to the UQCRQ/QCR8 family.</text>
</comment>
<comment type="function">
    <text evidence="1">Accessory subunit of the mitochondrial membrane respiratory chain NADH dehydrogenase (Complex I), that is believed not to be involved in catalysis. Complex I functions in the transfer of electrons from NADH to the respiratory chain. The immediate electron acceptor for the enzyme is believed to be ubiquinone.</text>
</comment>
<dbReference type="PANTHER" id="PTHR12485">
    <property type="entry name" value="NADH-UBIQUINONE OXIDOREDUCTASE SUBUNIT B"/>
    <property type="match status" value="1"/>
</dbReference>
<dbReference type="OMA" id="FYEMNRF"/>
<evidence type="ECO:0000256" key="19">
    <source>
        <dbReference type="SAM" id="MobiDB-lite"/>
    </source>
</evidence>
<comment type="similarity">
    <text evidence="4">Belongs to the complex I NDUFA7 subunit family.</text>
</comment>
<dbReference type="Gene3D" id="1.20.5.210">
    <property type="entry name" value="Cytochrome b-c1 complex subunit 8"/>
    <property type="match status" value="1"/>
</dbReference>
<evidence type="ECO:0000256" key="17">
    <source>
        <dbReference type="ARBA" id="ARBA00047105"/>
    </source>
</evidence>
<evidence type="ECO:0000256" key="16">
    <source>
        <dbReference type="ARBA" id="ARBA00023136"/>
    </source>
</evidence>
<reference evidence="20 21" key="2">
    <citation type="submission" date="2018-11" db="EMBL/GenBank/DDBJ databases">
        <authorList>
            <consortium name="Pathogen Informatics"/>
        </authorList>
    </citation>
    <scope>NUCLEOTIDE SEQUENCE [LARGE SCALE GENOMIC DNA]</scope>
    <source>
        <strain evidence="20 21">Costa Rica</strain>
    </source>
</reference>
<evidence type="ECO:0000256" key="8">
    <source>
        <dbReference type="ARBA" id="ARBA00022448"/>
    </source>
</evidence>
<keyword evidence="8 18" id="KW-0813">Transport</keyword>
<dbReference type="Pfam" id="PF02939">
    <property type="entry name" value="UcrQ"/>
    <property type="match status" value="1"/>
</dbReference>
<keyword evidence="10 18" id="KW-0812">Transmembrane</keyword>
<dbReference type="OrthoDB" id="10063829at2759"/>
<dbReference type="InterPro" id="IPR004205">
    <property type="entry name" value="Cyt_bc1_su8"/>
</dbReference>
<evidence type="ECO:0000256" key="1">
    <source>
        <dbReference type="ARBA" id="ARBA00003195"/>
    </source>
</evidence>
<dbReference type="GO" id="GO:0045275">
    <property type="term" value="C:respiratory chain complex III"/>
    <property type="evidence" value="ECO:0007669"/>
    <property type="project" value="UniProtKB-UniRule"/>
</dbReference>
<evidence type="ECO:0000256" key="9">
    <source>
        <dbReference type="ARBA" id="ARBA00022660"/>
    </source>
</evidence>
<keyword evidence="14" id="KW-0007">Acetylation</keyword>
<evidence type="ECO:0000313" key="20">
    <source>
        <dbReference type="EMBL" id="VDM62703.1"/>
    </source>
</evidence>
<evidence type="ECO:0000256" key="5">
    <source>
        <dbReference type="ARBA" id="ARBA00007668"/>
    </source>
</evidence>
<dbReference type="STRING" id="334426.A0A0R3PXR6"/>
<dbReference type="SUPFAM" id="SSF81508">
    <property type="entry name" value="Ubiquinone-binding protein QP-C of cytochrome bc1 complex (Ubiquinol-cytochrome c reductase)"/>
    <property type="match status" value="1"/>
</dbReference>
<protein>
    <recommendedName>
        <fullName evidence="7 18">Cytochrome b-c1 complex subunit 8</fullName>
    </recommendedName>
    <alternativeName>
        <fullName evidence="18">Complex III subunit 8</fullName>
    </alternativeName>
</protein>
<dbReference type="GO" id="GO:0005743">
    <property type="term" value="C:mitochondrial inner membrane"/>
    <property type="evidence" value="ECO:0007669"/>
    <property type="project" value="UniProtKB-SubCell"/>
</dbReference>
<evidence type="ECO:0000256" key="15">
    <source>
        <dbReference type="ARBA" id="ARBA00023128"/>
    </source>
</evidence>
<evidence type="ECO:0000256" key="14">
    <source>
        <dbReference type="ARBA" id="ARBA00022990"/>
    </source>
</evidence>
<keyword evidence="16 18" id="KW-0472">Membrane</keyword>
<dbReference type="WBParaSite" id="ACOC_0001111701-mRNA-1">
    <property type="protein sequence ID" value="ACOC_0001111701-mRNA-1"/>
    <property type="gene ID" value="ACOC_0001111701"/>
</dbReference>
<evidence type="ECO:0000256" key="4">
    <source>
        <dbReference type="ARBA" id="ARBA00005482"/>
    </source>
</evidence>
<dbReference type="Pfam" id="PF07347">
    <property type="entry name" value="CI-B14_5a"/>
    <property type="match status" value="1"/>
</dbReference>
<evidence type="ECO:0000313" key="22">
    <source>
        <dbReference type="WBParaSite" id="ACOC_0001111701-mRNA-1"/>
    </source>
</evidence>
<evidence type="ECO:0000256" key="12">
    <source>
        <dbReference type="ARBA" id="ARBA00022982"/>
    </source>
</evidence>
<organism evidence="22">
    <name type="scientific">Angiostrongylus costaricensis</name>
    <name type="common">Nematode worm</name>
    <dbReference type="NCBI Taxonomy" id="334426"/>
    <lineage>
        <taxon>Eukaryota</taxon>
        <taxon>Metazoa</taxon>
        <taxon>Ecdysozoa</taxon>
        <taxon>Nematoda</taxon>
        <taxon>Chromadorea</taxon>
        <taxon>Rhabditida</taxon>
        <taxon>Rhabditina</taxon>
        <taxon>Rhabditomorpha</taxon>
        <taxon>Strongyloidea</taxon>
        <taxon>Metastrongylidae</taxon>
        <taxon>Angiostrongylus</taxon>
    </lineage>
</organism>
<evidence type="ECO:0000256" key="18">
    <source>
        <dbReference type="RuleBase" id="RU368118"/>
    </source>
</evidence>
<reference evidence="22" key="1">
    <citation type="submission" date="2017-02" db="UniProtKB">
        <authorList>
            <consortium name="WormBaseParasite"/>
        </authorList>
    </citation>
    <scope>IDENTIFICATION</scope>
</reference>
<evidence type="ECO:0000313" key="21">
    <source>
        <dbReference type="Proteomes" id="UP000267027"/>
    </source>
</evidence>
<comment type="subcellular location">
    <subcellularLocation>
        <location evidence="3">Mitochondrion inner membrane</location>
        <topology evidence="3">Peripheral membrane protein</topology>
        <orientation evidence="3">Matrix side</orientation>
    </subcellularLocation>
    <subcellularLocation>
        <location evidence="2 18">Mitochondrion inner membrane</location>
        <topology evidence="2 18">Single-pass membrane protein</topology>
    </subcellularLocation>
</comment>
<keyword evidence="12 18" id="KW-0249">Electron transport</keyword>
<keyword evidence="13 18" id="KW-1133">Transmembrane helix</keyword>
<gene>
    <name evidence="20" type="ORF">ACOC_LOCUS11118</name>
</gene>
<dbReference type="InterPro" id="IPR036642">
    <property type="entry name" value="Cyt_bc1_su8_sf"/>
</dbReference>
<comment type="function">
    <text evidence="18">Component of the ubiquinol-cytochrome c oxidoreductase, a multisubunit transmembrane complex that is part of the mitochondrial electron transport chain which drives oxidative phosphorylation. The complex plays an important role in the uptake of multiple carbon sources present in different host niches.</text>
</comment>
<name>A0A0R3PXR6_ANGCS</name>
<dbReference type="PANTHER" id="PTHR12485:SF1">
    <property type="entry name" value="NADH DEHYDROGENASE [UBIQUINONE] 1 ALPHA SUBCOMPLEX SUBUNIT 7"/>
    <property type="match status" value="1"/>
</dbReference>
<evidence type="ECO:0000256" key="13">
    <source>
        <dbReference type="ARBA" id="ARBA00022989"/>
    </source>
</evidence>
<evidence type="ECO:0000256" key="3">
    <source>
        <dbReference type="ARBA" id="ARBA00004443"/>
    </source>
</evidence>
<comment type="subunit">
    <text evidence="17 18">Component of the ubiquinol-cytochrome c oxidoreductase (cytochrome b-c1 complex, complex III, CIII), a multisubunit enzyme composed of 11 subunits. The complex is composed of 3 respiratory subunits cytochrome b, cytochrome c1 and Rieske protein UQCRFS1, 2 core protein subunits UQCRC1/QCR1 and UQCRC2/QCR2, and 6 low-molecular weight protein subunits UQCRH/QCR6, UQCRB/QCR7, UQCRQ/QCR8, UQCR10/QCR9, UQCR11/QCR10 and subunit 9, the cleavage product of Rieske protein UQCRFS1. The complex exists as an obligatory dimer and forms supercomplexes (SCs) in the inner mitochondrial membrane with NADH-ubiquinone oxidoreductase (complex I, CI) and cytochrome c oxidase (complex IV, CIV), resulting in different assemblies (supercomplex SCI(1)III(2)IV(1) and megacomplex MCI(2)III(2)IV(2)). Interacts with UQCC6.</text>
</comment>
<sequence>MSTVRKIADAAVKNRTQTPFWNWLRNKLLAVDRLPITPPPGLPTPDGKAVYHNPLRFPKSQSARPGSAEPPSLPGGVHHLLAENYYYTRDGRREVLPPYPLYKADSHHVQYGAFTGEKLADKGAVQVNKGPSSNFGLEAPTPGFGYEWKRTRSDELETPKSDPDLARLERFDRFAASNADLFVSGMVTKMRISALSMGKHFGMLGKMYGEHRFALAPNEQKAFKGFINDAFIKVFKSYVWYQWYYYIPQAIAAYLIYDWAKKANYKAGRKNPALYANDK</sequence>
<dbReference type="EMBL" id="UYYA01004616">
    <property type="protein sequence ID" value="VDM62703.1"/>
    <property type="molecule type" value="Genomic_DNA"/>
</dbReference>
<keyword evidence="9 18" id="KW-0679">Respiratory chain</keyword>
<accession>A0A0R3PXR6</accession>
<feature type="transmembrane region" description="Helical" evidence="18">
    <location>
        <begin position="243"/>
        <end position="260"/>
    </location>
</feature>
<comment type="subunit">
    <text evidence="6">Complex I is composed of 45 different subunits.</text>
</comment>
<dbReference type="AlphaFoldDB" id="A0A0R3PXR6"/>
<keyword evidence="21" id="KW-1185">Reference proteome</keyword>
<keyword evidence="11 18" id="KW-0999">Mitochondrion inner membrane</keyword>
<dbReference type="GO" id="GO:0006120">
    <property type="term" value="P:mitochondrial electron transport, NADH to ubiquinone"/>
    <property type="evidence" value="ECO:0007669"/>
    <property type="project" value="TreeGrafter"/>
</dbReference>
<evidence type="ECO:0000256" key="11">
    <source>
        <dbReference type="ARBA" id="ARBA00022792"/>
    </source>
</evidence>
<dbReference type="GO" id="GO:0006122">
    <property type="term" value="P:mitochondrial electron transport, ubiquinol to cytochrome c"/>
    <property type="evidence" value="ECO:0007669"/>
    <property type="project" value="UniProtKB-UniRule"/>
</dbReference>
<evidence type="ECO:0000256" key="2">
    <source>
        <dbReference type="ARBA" id="ARBA00004434"/>
    </source>
</evidence>
<feature type="region of interest" description="Disordered" evidence="19">
    <location>
        <begin position="56"/>
        <end position="75"/>
    </location>
</feature>
<keyword evidence="15 18" id="KW-0496">Mitochondrion</keyword>
<dbReference type="InterPro" id="IPR009947">
    <property type="entry name" value="NDUA7"/>
</dbReference>
<proteinExistence type="inferred from homology"/>